<evidence type="ECO:0000313" key="3">
    <source>
        <dbReference type="Proteomes" id="UP000229366"/>
    </source>
</evidence>
<organism evidence="2 3">
    <name type="scientific">Polynucleobacter brandtiae</name>
    <dbReference type="NCBI Taxonomy" id="1938816"/>
    <lineage>
        <taxon>Bacteria</taxon>
        <taxon>Pseudomonadati</taxon>
        <taxon>Pseudomonadota</taxon>
        <taxon>Betaproteobacteria</taxon>
        <taxon>Burkholderiales</taxon>
        <taxon>Burkholderiaceae</taxon>
        <taxon>Polynucleobacter</taxon>
    </lineage>
</organism>
<evidence type="ECO:0008006" key="4">
    <source>
        <dbReference type="Google" id="ProtNLM"/>
    </source>
</evidence>
<evidence type="ECO:0000256" key="1">
    <source>
        <dbReference type="SAM" id="SignalP"/>
    </source>
</evidence>
<protein>
    <recommendedName>
        <fullName evidence="4">DUF2946 domain-containing protein</fullName>
    </recommendedName>
</protein>
<evidence type="ECO:0000313" key="2">
    <source>
        <dbReference type="EMBL" id="PJI76684.1"/>
    </source>
</evidence>
<gene>
    <name evidence="2" type="ORF">B0G85_1888</name>
</gene>
<dbReference type="RefSeq" id="WP_100380195.1">
    <property type="nucleotide sequence ID" value="NZ_CBCSBW010000007.1"/>
</dbReference>
<keyword evidence="3" id="KW-1185">Reference proteome</keyword>
<name>A0A2M8VIL0_9BURK</name>
<feature type="signal peptide" evidence="1">
    <location>
        <begin position="1"/>
        <end position="19"/>
    </location>
</feature>
<comment type="caution">
    <text evidence="2">The sequence shown here is derived from an EMBL/GenBank/DDBJ whole genome shotgun (WGS) entry which is preliminary data.</text>
</comment>
<accession>A0A2M8VIL0</accession>
<proteinExistence type="predicted"/>
<feature type="chain" id="PRO_5014974051" description="DUF2946 domain-containing protein" evidence="1">
    <location>
        <begin position="20"/>
        <end position="116"/>
    </location>
</feature>
<dbReference type="EMBL" id="PGTX01000006">
    <property type="protein sequence ID" value="PJI76684.1"/>
    <property type="molecule type" value="Genomic_DNA"/>
</dbReference>
<keyword evidence="1" id="KW-0732">Signal</keyword>
<dbReference type="Proteomes" id="UP000229366">
    <property type="component" value="Unassembled WGS sequence"/>
</dbReference>
<sequence>MRRLCLLICFSLLSSLIHAAVMPIAGLENSAKQKMAMTDLGHVSSHSSSYQLAHTDENVQSSHSNKSHAGCDLCIAAIPHQPDSHSLGIIPNGAPFGMSLLKESAPSQQLAKPPVS</sequence>
<dbReference type="AlphaFoldDB" id="A0A2M8VIL0"/>
<reference evidence="2 3" key="1">
    <citation type="submission" date="2017-11" db="EMBL/GenBank/DDBJ databases">
        <title>Genomic Encyclopedia of Type Strains, Phase III (KMG-III): the genomes of soil and plant-associated and newly described type strains.</title>
        <authorList>
            <person name="Whitman W."/>
        </authorList>
    </citation>
    <scope>NUCLEOTIDE SEQUENCE [LARGE SCALE GENOMIC DNA]</scope>
    <source>
        <strain evidence="2 3">UB-Domo-W1</strain>
    </source>
</reference>